<dbReference type="EMBL" id="MLAK01000945">
    <property type="protein sequence ID" value="OHT00662.1"/>
    <property type="molecule type" value="Genomic_DNA"/>
</dbReference>
<dbReference type="Proteomes" id="UP000179807">
    <property type="component" value="Unassembled WGS sequence"/>
</dbReference>
<feature type="coiled-coil region" evidence="1">
    <location>
        <begin position="239"/>
        <end position="278"/>
    </location>
</feature>
<gene>
    <name evidence="2" type="ORF">TRFO_32638</name>
</gene>
<dbReference type="RefSeq" id="XP_068353798.1">
    <property type="nucleotide sequence ID" value="XM_068508606.1"/>
</dbReference>
<dbReference type="GeneID" id="94843310"/>
<dbReference type="VEuPathDB" id="TrichDB:TRFO_32638"/>
<evidence type="ECO:0000256" key="1">
    <source>
        <dbReference type="SAM" id="Coils"/>
    </source>
</evidence>
<accession>A0A1J4JT16</accession>
<sequence>MIKIYVITIKKRRYRMNHAIPEMGADNEDYYNDADANNIYPEEEEIYGGWSVELMEQFLALTTNKDRLEFVKQIMAINDDDYNFKHTATFLVDFHLGNAAFCLDSNFNAEQSFFVCQSIAILLDDCISTASSSTEEGSINFDQLRDALAHKFQELFQQSAPEFNLHQVESILAYIMSTFLKPIRLIIRQFQQEPYTLQILEIRKIFAPIRPIPLSQFIEEAPIHEHEFPLSMRPEKIDLQKIPEEFEKYQNEMKEVAEKRLAELNKRIEELNALLESE</sequence>
<evidence type="ECO:0000313" key="3">
    <source>
        <dbReference type="Proteomes" id="UP000179807"/>
    </source>
</evidence>
<proteinExistence type="predicted"/>
<comment type="caution">
    <text evidence="2">The sequence shown here is derived from an EMBL/GenBank/DDBJ whole genome shotgun (WGS) entry which is preliminary data.</text>
</comment>
<protein>
    <submittedName>
        <fullName evidence="2">Uncharacterized protein</fullName>
    </submittedName>
</protein>
<dbReference type="AlphaFoldDB" id="A0A1J4JT16"/>
<dbReference type="Pfam" id="PF14769">
    <property type="entry name" value="CLAMP"/>
    <property type="match status" value="1"/>
</dbReference>
<reference evidence="2" key="1">
    <citation type="submission" date="2016-10" db="EMBL/GenBank/DDBJ databases">
        <authorList>
            <person name="Benchimol M."/>
            <person name="Almeida L.G."/>
            <person name="Vasconcelos A.T."/>
            <person name="Perreira-Neves A."/>
            <person name="Rosa I.A."/>
            <person name="Tasca T."/>
            <person name="Bogo M.R."/>
            <person name="de Souza W."/>
        </authorList>
    </citation>
    <scope>NUCLEOTIDE SEQUENCE [LARGE SCALE GENOMIC DNA]</scope>
    <source>
        <strain evidence="2">K</strain>
    </source>
</reference>
<keyword evidence="3" id="KW-1185">Reference proteome</keyword>
<dbReference type="InterPro" id="IPR032727">
    <property type="entry name" value="CLAMP"/>
</dbReference>
<evidence type="ECO:0000313" key="2">
    <source>
        <dbReference type="EMBL" id="OHT00662.1"/>
    </source>
</evidence>
<organism evidence="2 3">
    <name type="scientific">Tritrichomonas foetus</name>
    <dbReference type="NCBI Taxonomy" id="1144522"/>
    <lineage>
        <taxon>Eukaryota</taxon>
        <taxon>Metamonada</taxon>
        <taxon>Parabasalia</taxon>
        <taxon>Tritrichomonadida</taxon>
        <taxon>Tritrichomonadidae</taxon>
        <taxon>Tritrichomonas</taxon>
    </lineage>
</organism>
<name>A0A1J4JT16_9EUKA</name>
<keyword evidence="1" id="KW-0175">Coiled coil</keyword>